<proteinExistence type="predicted"/>
<sequence length="112" mass="12985">MFSIFESIWDSLEIFHSKISYFILMGVAFIISFFSFKGILTLPEPSTIPNTYIDYIIFYLHHTKEYIVVMLESFVAFILMGLLSLSTIYNALELSREYDISSWISGLIIFVA</sequence>
<accession>A0A229UVU4</accession>
<gene>
    <name evidence="2" type="ORF">CF651_04185</name>
</gene>
<dbReference type="Proteomes" id="UP000215509">
    <property type="component" value="Unassembled WGS sequence"/>
</dbReference>
<evidence type="ECO:0000313" key="3">
    <source>
        <dbReference type="Proteomes" id="UP000215509"/>
    </source>
</evidence>
<protein>
    <submittedName>
        <fullName evidence="2">Uncharacterized protein</fullName>
    </submittedName>
</protein>
<keyword evidence="3" id="KW-1185">Reference proteome</keyword>
<feature type="transmembrane region" description="Helical" evidence="1">
    <location>
        <begin position="66"/>
        <end position="92"/>
    </location>
</feature>
<name>A0A229UVU4_9BACL</name>
<keyword evidence="1" id="KW-1133">Transmembrane helix</keyword>
<feature type="transmembrane region" description="Helical" evidence="1">
    <location>
        <begin position="21"/>
        <end position="40"/>
    </location>
</feature>
<reference evidence="2 3" key="1">
    <citation type="submission" date="2017-07" db="EMBL/GenBank/DDBJ databases">
        <title>Genome sequencing and assembly of Paenibacillus rigui.</title>
        <authorList>
            <person name="Mayilraj S."/>
        </authorList>
    </citation>
    <scope>NUCLEOTIDE SEQUENCE [LARGE SCALE GENOMIC DNA]</scope>
    <source>
        <strain evidence="2 3">JCM 16352</strain>
    </source>
</reference>
<evidence type="ECO:0000256" key="1">
    <source>
        <dbReference type="SAM" id="Phobius"/>
    </source>
</evidence>
<comment type="caution">
    <text evidence="2">The sequence shown here is derived from an EMBL/GenBank/DDBJ whole genome shotgun (WGS) entry which is preliminary data.</text>
</comment>
<dbReference type="EMBL" id="NMQW01000004">
    <property type="protein sequence ID" value="OXM87534.1"/>
    <property type="molecule type" value="Genomic_DNA"/>
</dbReference>
<dbReference type="AlphaFoldDB" id="A0A229UVU4"/>
<evidence type="ECO:0000313" key="2">
    <source>
        <dbReference type="EMBL" id="OXM87534.1"/>
    </source>
</evidence>
<keyword evidence="1" id="KW-0812">Transmembrane</keyword>
<keyword evidence="1" id="KW-0472">Membrane</keyword>
<organism evidence="2 3">
    <name type="scientific">Paenibacillus rigui</name>
    <dbReference type="NCBI Taxonomy" id="554312"/>
    <lineage>
        <taxon>Bacteria</taxon>
        <taxon>Bacillati</taxon>
        <taxon>Bacillota</taxon>
        <taxon>Bacilli</taxon>
        <taxon>Bacillales</taxon>
        <taxon>Paenibacillaceae</taxon>
        <taxon>Paenibacillus</taxon>
    </lineage>
</organism>